<organism evidence="2 3">
    <name type="scientific">Monoraphidium neglectum</name>
    <dbReference type="NCBI Taxonomy" id="145388"/>
    <lineage>
        <taxon>Eukaryota</taxon>
        <taxon>Viridiplantae</taxon>
        <taxon>Chlorophyta</taxon>
        <taxon>core chlorophytes</taxon>
        <taxon>Chlorophyceae</taxon>
        <taxon>CS clade</taxon>
        <taxon>Sphaeropleales</taxon>
        <taxon>Selenastraceae</taxon>
        <taxon>Monoraphidium</taxon>
    </lineage>
</organism>
<accession>A0A0D2LH18</accession>
<name>A0A0D2LH18_9CHLO</name>
<dbReference type="Proteomes" id="UP000054498">
    <property type="component" value="Unassembled WGS sequence"/>
</dbReference>
<reference evidence="2 3" key="1">
    <citation type="journal article" date="2013" name="BMC Genomics">
        <title>Reconstruction of the lipid metabolism for the microalga Monoraphidium neglectum from its genome sequence reveals characteristics suitable for biofuel production.</title>
        <authorList>
            <person name="Bogen C."/>
            <person name="Al-Dilaimi A."/>
            <person name="Albersmeier A."/>
            <person name="Wichmann J."/>
            <person name="Grundmann M."/>
            <person name="Rupp O."/>
            <person name="Lauersen K.J."/>
            <person name="Blifernez-Klassen O."/>
            <person name="Kalinowski J."/>
            <person name="Goesmann A."/>
            <person name="Mussgnug J.H."/>
            <person name="Kruse O."/>
        </authorList>
    </citation>
    <scope>NUCLEOTIDE SEQUENCE [LARGE SCALE GENOMIC DNA]</scope>
    <source>
        <strain evidence="2 3">SAG 48.87</strain>
    </source>
</reference>
<feature type="non-terminal residue" evidence="2">
    <location>
        <position position="1"/>
    </location>
</feature>
<dbReference type="GeneID" id="25734409"/>
<dbReference type="AlphaFoldDB" id="A0A0D2LH18"/>
<evidence type="ECO:0000256" key="1">
    <source>
        <dbReference type="SAM" id="MobiDB-lite"/>
    </source>
</evidence>
<dbReference type="KEGG" id="mng:MNEG_16630"/>
<gene>
    <name evidence="2" type="ORF">MNEG_16630</name>
</gene>
<evidence type="ECO:0000313" key="3">
    <source>
        <dbReference type="Proteomes" id="UP000054498"/>
    </source>
</evidence>
<dbReference type="EMBL" id="KK106807">
    <property type="protein sequence ID" value="KIY91334.1"/>
    <property type="molecule type" value="Genomic_DNA"/>
</dbReference>
<protein>
    <submittedName>
        <fullName evidence="2">Uncharacterized protein</fullName>
    </submittedName>
</protein>
<dbReference type="RefSeq" id="XP_013890354.1">
    <property type="nucleotide sequence ID" value="XM_014034900.1"/>
</dbReference>
<proteinExistence type="predicted"/>
<sequence>VAVASVAGAAINRITGRRSDDDERPAIAPPAPRTPQPVIASALEAAGPARAGRALRALP</sequence>
<feature type="region of interest" description="Disordered" evidence="1">
    <location>
        <begin position="14"/>
        <end position="37"/>
    </location>
</feature>
<keyword evidence="3" id="KW-1185">Reference proteome</keyword>
<evidence type="ECO:0000313" key="2">
    <source>
        <dbReference type="EMBL" id="KIY91334.1"/>
    </source>
</evidence>
<feature type="non-terminal residue" evidence="2">
    <location>
        <position position="59"/>
    </location>
</feature>